<dbReference type="InterPro" id="IPR053772">
    <property type="entry name" value="At1g61320/At1g61330-like"/>
</dbReference>
<dbReference type="InterPro" id="IPR032675">
    <property type="entry name" value="LRR_dom_sf"/>
</dbReference>
<sequence>MEEDTKRKKIMEEDRITALPDDILHSILSLVPIRDAARIAVLSRRWRYLAKSLSNLHFESDNILGDRFPLEYFHELDNVNERRAFSLERKLEFVKAVDQFLESRPCSIKMKSLRICMSLETTYTSFLDKWIAHAFSSGIEELHLQLCEWEYGLSDVEVERYSFPFHMLTHREASLKCLTLEYVMVRCPPNFHGFKSLTTLSFIDVKVSLDDLGEILSTCSILERLSLVSCSLVSLEIPCSCSRLKHLKIINCDGLKNVSINAPNITTFVYTGSMRNISFGESLQLKHIEYNYKEDMLDGIECVFGRLPHIVVHLESLKLYFCSYKKYIETKSFPEYFPQFAKLKQLQMKCFLYSYCDLLWRIPFLRACPFLEELRLKIVYCRAFRHSHYREEVMELVPRCPLELLKRVKINGFSGFWHEIAFASLLLKNAVNLETMIIDCHHKCYGEDEKQKHMNMAKP</sequence>
<gene>
    <name evidence="2" type="ORF">QJS10_CPA06g01936</name>
</gene>
<accession>A0AAV9EIW7</accession>
<dbReference type="Gene3D" id="3.80.10.10">
    <property type="entry name" value="Ribonuclease Inhibitor"/>
    <property type="match status" value="1"/>
</dbReference>
<dbReference type="Pfam" id="PF23622">
    <property type="entry name" value="LRR_At1g61320_AtMIF1"/>
    <property type="match status" value="1"/>
</dbReference>
<dbReference type="Gene3D" id="1.20.1280.50">
    <property type="match status" value="1"/>
</dbReference>
<dbReference type="PROSITE" id="PS50181">
    <property type="entry name" value="FBOX"/>
    <property type="match status" value="1"/>
</dbReference>
<feature type="domain" description="F-box" evidence="1">
    <location>
        <begin position="13"/>
        <end position="61"/>
    </location>
</feature>
<dbReference type="Proteomes" id="UP001180020">
    <property type="component" value="Unassembled WGS sequence"/>
</dbReference>
<dbReference type="InterPro" id="IPR036047">
    <property type="entry name" value="F-box-like_dom_sf"/>
</dbReference>
<dbReference type="SUPFAM" id="SSF52047">
    <property type="entry name" value="RNI-like"/>
    <property type="match status" value="1"/>
</dbReference>
<dbReference type="SMART" id="SM00256">
    <property type="entry name" value="FBOX"/>
    <property type="match status" value="1"/>
</dbReference>
<protein>
    <submittedName>
        <fullName evidence="2">FBD-associated F-box protein</fullName>
    </submittedName>
</protein>
<organism evidence="2 3">
    <name type="scientific">Acorus calamus</name>
    <name type="common">Sweet flag</name>
    <dbReference type="NCBI Taxonomy" id="4465"/>
    <lineage>
        <taxon>Eukaryota</taxon>
        <taxon>Viridiplantae</taxon>
        <taxon>Streptophyta</taxon>
        <taxon>Embryophyta</taxon>
        <taxon>Tracheophyta</taxon>
        <taxon>Spermatophyta</taxon>
        <taxon>Magnoliopsida</taxon>
        <taxon>Liliopsida</taxon>
        <taxon>Acoraceae</taxon>
        <taxon>Acorus</taxon>
    </lineage>
</organism>
<comment type="caution">
    <text evidence="2">The sequence shown here is derived from an EMBL/GenBank/DDBJ whole genome shotgun (WGS) entry which is preliminary data.</text>
</comment>
<dbReference type="PANTHER" id="PTHR34145">
    <property type="entry name" value="OS02G0105600 PROTEIN"/>
    <property type="match status" value="1"/>
</dbReference>
<dbReference type="CDD" id="cd22160">
    <property type="entry name" value="F-box_AtFBL13-like"/>
    <property type="match status" value="1"/>
</dbReference>
<reference evidence="2" key="1">
    <citation type="journal article" date="2023" name="Nat. Commun.">
        <title>Diploid and tetraploid genomes of Acorus and the evolution of monocots.</title>
        <authorList>
            <person name="Ma L."/>
            <person name="Liu K.W."/>
            <person name="Li Z."/>
            <person name="Hsiao Y.Y."/>
            <person name="Qi Y."/>
            <person name="Fu T."/>
            <person name="Tang G.D."/>
            <person name="Zhang D."/>
            <person name="Sun W.H."/>
            <person name="Liu D.K."/>
            <person name="Li Y."/>
            <person name="Chen G.Z."/>
            <person name="Liu X.D."/>
            <person name="Liao X.Y."/>
            <person name="Jiang Y.T."/>
            <person name="Yu X."/>
            <person name="Hao Y."/>
            <person name="Huang J."/>
            <person name="Zhao X.W."/>
            <person name="Ke S."/>
            <person name="Chen Y.Y."/>
            <person name="Wu W.L."/>
            <person name="Hsu J.L."/>
            <person name="Lin Y.F."/>
            <person name="Huang M.D."/>
            <person name="Li C.Y."/>
            <person name="Huang L."/>
            <person name="Wang Z.W."/>
            <person name="Zhao X."/>
            <person name="Zhong W.Y."/>
            <person name="Peng D.H."/>
            <person name="Ahmad S."/>
            <person name="Lan S."/>
            <person name="Zhang J.S."/>
            <person name="Tsai W.C."/>
            <person name="Van de Peer Y."/>
            <person name="Liu Z.J."/>
        </authorList>
    </citation>
    <scope>NUCLEOTIDE SEQUENCE</scope>
    <source>
        <strain evidence="2">CP</strain>
    </source>
</reference>
<keyword evidence="3" id="KW-1185">Reference proteome</keyword>
<dbReference type="Pfam" id="PF00646">
    <property type="entry name" value="F-box"/>
    <property type="match status" value="1"/>
</dbReference>
<proteinExistence type="predicted"/>
<name>A0AAV9EIW7_ACOCL</name>
<dbReference type="AlphaFoldDB" id="A0AAV9EIW7"/>
<dbReference type="InterPro" id="IPR053781">
    <property type="entry name" value="F-box_AtFBL13-like"/>
</dbReference>
<dbReference type="EMBL" id="JAUJYO010000006">
    <property type="protein sequence ID" value="KAK1313435.1"/>
    <property type="molecule type" value="Genomic_DNA"/>
</dbReference>
<evidence type="ECO:0000313" key="2">
    <source>
        <dbReference type="EMBL" id="KAK1313435.1"/>
    </source>
</evidence>
<dbReference type="SUPFAM" id="SSF81383">
    <property type="entry name" value="F-box domain"/>
    <property type="match status" value="1"/>
</dbReference>
<dbReference type="InterPro" id="IPR001810">
    <property type="entry name" value="F-box_dom"/>
</dbReference>
<dbReference type="InterPro" id="IPR055357">
    <property type="entry name" value="LRR_At1g61320_AtMIF1"/>
</dbReference>
<evidence type="ECO:0000259" key="1">
    <source>
        <dbReference type="PROSITE" id="PS50181"/>
    </source>
</evidence>
<reference evidence="2" key="2">
    <citation type="submission" date="2023-06" db="EMBL/GenBank/DDBJ databases">
        <authorList>
            <person name="Ma L."/>
            <person name="Liu K.-W."/>
            <person name="Li Z."/>
            <person name="Hsiao Y.-Y."/>
            <person name="Qi Y."/>
            <person name="Fu T."/>
            <person name="Tang G."/>
            <person name="Zhang D."/>
            <person name="Sun W.-H."/>
            <person name="Liu D.-K."/>
            <person name="Li Y."/>
            <person name="Chen G.-Z."/>
            <person name="Liu X.-D."/>
            <person name="Liao X.-Y."/>
            <person name="Jiang Y.-T."/>
            <person name="Yu X."/>
            <person name="Hao Y."/>
            <person name="Huang J."/>
            <person name="Zhao X.-W."/>
            <person name="Ke S."/>
            <person name="Chen Y.-Y."/>
            <person name="Wu W.-L."/>
            <person name="Hsu J.-L."/>
            <person name="Lin Y.-F."/>
            <person name="Huang M.-D."/>
            <person name="Li C.-Y."/>
            <person name="Huang L."/>
            <person name="Wang Z.-W."/>
            <person name="Zhao X."/>
            <person name="Zhong W.-Y."/>
            <person name="Peng D.-H."/>
            <person name="Ahmad S."/>
            <person name="Lan S."/>
            <person name="Zhang J.-S."/>
            <person name="Tsai W.-C."/>
            <person name="Van De Peer Y."/>
            <person name="Liu Z.-J."/>
        </authorList>
    </citation>
    <scope>NUCLEOTIDE SEQUENCE</scope>
    <source>
        <strain evidence="2">CP</strain>
        <tissue evidence="2">Leaves</tissue>
    </source>
</reference>
<dbReference type="PANTHER" id="PTHR34145:SF28">
    <property type="entry name" value="F-BOX DOMAIN-CONTAINING PROTEIN"/>
    <property type="match status" value="1"/>
</dbReference>
<evidence type="ECO:0000313" key="3">
    <source>
        <dbReference type="Proteomes" id="UP001180020"/>
    </source>
</evidence>